<sequence length="142" mass="15545">MAKETDHRIMWVLLFINGTISVLFLLVAAYANHGRLTRSDRRRAAVVEEDRLSAGERTETHRGYANIASYSNNTPTNDPDNPAALLYTKRGHLTVSNLARSLDSDDLPLLDFSQKQRSAVSQLRVSSLPLSPASLSGAGSHA</sequence>
<keyword evidence="4" id="KW-1185">Reference proteome</keyword>
<keyword evidence="2" id="KW-0812">Transmembrane</keyword>
<evidence type="ECO:0000256" key="2">
    <source>
        <dbReference type="SAM" id="Phobius"/>
    </source>
</evidence>
<gene>
    <name evidence="3" type="ORF">TraAM80_04227</name>
</gene>
<dbReference type="OrthoDB" id="10542069at2759"/>
<feature type="region of interest" description="Disordered" evidence="1">
    <location>
        <begin position="52"/>
        <end position="81"/>
    </location>
</feature>
<dbReference type="EMBL" id="MKGL01000120">
    <property type="protein sequence ID" value="RNF05981.1"/>
    <property type="molecule type" value="Genomic_DNA"/>
</dbReference>
<evidence type="ECO:0000313" key="4">
    <source>
        <dbReference type="Proteomes" id="UP000283634"/>
    </source>
</evidence>
<proteinExistence type="predicted"/>
<organism evidence="3 4">
    <name type="scientific">Trypanosoma rangeli</name>
    <dbReference type="NCBI Taxonomy" id="5698"/>
    <lineage>
        <taxon>Eukaryota</taxon>
        <taxon>Discoba</taxon>
        <taxon>Euglenozoa</taxon>
        <taxon>Kinetoplastea</taxon>
        <taxon>Metakinetoplastina</taxon>
        <taxon>Trypanosomatida</taxon>
        <taxon>Trypanosomatidae</taxon>
        <taxon>Trypanosoma</taxon>
        <taxon>Herpetosoma</taxon>
    </lineage>
</organism>
<dbReference type="RefSeq" id="XP_029238991.1">
    <property type="nucleotide sequence ID" value="XM_029381162.1"/>
</dbReference>
<keyword evidence="2" id="KW-0472">Membrane</keyword>
<feature type="transmembrane region" description="Helical" evidence="2">
    <location>
        <begin position="12"/>
        <end position="33"/>
    </location>
</feature>
<evidence type="ECO:0000256" key="1">
    <source>
        <dbReference type="SAM" id="MobiDB-lite"/>
    </source>
</evidence>
<evidence type="ECO:0000313" key="3">
    <source>
        <dbReference type="EMBL" id="RNF05981.1"/>
    </source>
</evidence>
<comment type="caution">
    <text evidence="3">The sequence shown here is derived from an EMBL/GenBank/DDBJ whole genome shotgun (WGS) entry which is preliminary data.</text>
</comment>
<protein>
    <submittedName>
        <fullName evidence="3">Uncharacterized protein</fullName>
    </submittedName>
</protein>
<feature type="compositionally biased region" description="Basic and acidic residues" evidence="1">
    <location>
        <begin position="52"/>
        <end position="62"/>
    </location>
</feature>
<name>A0A3R7L203_TRYRA</name>
<feature type="compositionally biased region" description="Low complexity" evidence="1">
    <location>
        <begin position="72"/>
        <end position="81"/>
    </location>
</feature>
<dbReference type="AlphaFoldDB" id="A0A3R7L203"/>
<reference evidence="3 4" key="1">
    <citation type="journal article" date="2018" name="BMC Genomics">
        <title>Genomic comparison of Trypanosoma conorhini and Trypanosoma rangeli to Trypanosoma cruzi strains of high and low virulence.</title>
        <authorList>
            <person name="Bradwell K.R."/>
            <person name="Koparde V.N."/>
            <person name="Matveyev A.V."/>
            <person name="Serrano M.G."/>
            <person name="Alves J.M."/>
            <person name="Parikh H."/>
            <person name="Huang B."/>
            <person name="Lee V."/>
            <person name="Espinosa-Alvarez O."/>
            <person name="Ortiz P.A."/>
            <person name="Costa-Martins A.G."/>
            <person name="Teixeira M.M."/>
            <person name="Buck G.A."/>
        </authorList>
    </citation>
    <scope>NUCLEOTIDE SEQUENCE [LARGE SCALE GENOMIC DNA]</scope>
    <source>
        <strain evidence="3 4">AM80</strain>
    </source>
</reference>
<dbReference type="GeneID" id="40328160"/>
<dbReference type="Proteomes" id="UP000283634">
    <property type="component" value="Unassembled WGS sequence"/>
</dbReference>
<keyword evidence="2" id="KW-1133">Transmembrane helix</keyword>
<accession>A0A3R7L203</accession>